<dbReference type="OrthoDB" id="2421327at2759"/>
<accession>A0A2S4WIM9</accession>
<evidence type="ECO:0000256" key="1">
    <source>
        <dbReference type="SAM" id="MobiDB-lite"/>
    </source>
</evidence>
<dbReference type="VEuPathDB" id="FungiDB:PSHT_02177"/>
<organism evidence="2 3">
    <name type="scientific">Puccinia striiformis</name>
    <dbReference type="NCBI Taxonomy" id="27350"/>
    <lineage>
        <taxon>Eukaryota</taxon>
        <taxon>Fungi</taxon>
        <taxon>Dikarya</taxon>
        <taxon>Basidiomycota</taxon>
        <taxon>Pucciniomycotina</taxon>
        <taxon>Pucciniomycetes</taxon>
        <taxon>Pucciniales</taxon>
        <taxon>Pucciniaceae</taxon>
        <taxon>Puccinia</taxon>
    </lineage>
</organism>
<name>A0A2S4WIM9_9BASI</name>
<gene>
    <name evidence="2" type="ORF">PSHT_02177</name>
</gene>
<sequence>MIMGKSSSLASKTMAPMSDATKLPLNADNRARFEWIKSNMPYLNKELNRLKIGQIFKNTTENWALNDGQVYEKKPLYLTKAEQSFPSLMMVYIHNQRSGRLPPKSSSTQFQNENRFKWNIQLLDLSDVVICEEGHLLPWLFITADLKQKFGMKKKEGLRLPHLFHASVTLQIASDLEECWFSHNQYHTFPDIETHDINPSKTDDKSSSTFDKPRGSPHVNQEGASPEPPTT</sequence>
<dbReference type="Proteomes" id="UP000238274">
    <property type="component" value="Unassembled WGS sequence"/>
</dbReference>
<evidence type="ECO:0000313" key="2">
    <source>
        <dbReference type="EMBL" id="POW21611.1"/>
    </source>
</evidence>
<reference evidence="2 3" key="1">
    <citation type="submission" date="2017-12" db="EMBL/GenBank/DDBJ databases">
        <title>Gene loss provides genomic basis for host adaptation in cereal stripe rust fungi.</title>
        <authorList>
            <person name="Xia C."/>
        </authorList>
    </citation>
    <scope>NUCLEOTIDE SEQUENCE [LARGE SCALE GENOMIC DNA]</scope>
    <source>
        <strain evidence="2 3">93TX-2</strain>
    </source>
</reference>
<protein>
    <submittedName>
        <fullName evidence="2">Uncharacterized protein</fullName>
    </submittedName>
</protein>
<dbReference type="EMBL" id="PKSM01000018">
    <property type="protein sequence ID" value="POW21611.1"/>
    <property type="molecule type" value="Genomic_DNA"/>
</dbReference>
<proteinExistence type="predicted"/>
<comment type="caution">
    <text evidence="2">The sequence shown here is derived from an EMBL/GenBank/DDBJ whole genome shotgun (WGS) entry which is preliminary data.</text>
</comment>
<reference evidence="3" key="3">
    <citation type="journal article" date="2018" name="Mol. Plant Microbe Interact.">
        <title>Genome sequence resources for the wheat stripe rust pathogen (Puccinia striiformis f. sp. tritici) and the barley stripe rust pathogen (Puccinia striiformis f. sp. hordei).</title>
        <authorList>
            <person name="Xia C."/>
            <person name="Wang M."/>
            <person name="Yin C."/>
            <person name="Cornejo O.E."/>
            <person name="Hulbert S.H."/>
            <person name="Chen X."/>
        </authorList>
    </citation>
    <scope>NUCLEOTIDE SEQUENCE [LARGE SCALE GENOMIC DNA]</scope>
    <source>
        <strain evidence="3">93TX-2</strain>
    </source>
</reference>
<keyword evidence="3" id="KW-1185">Reference proteome</keyword>
<dbReference type="AlphaFoldDB" id="A0A2S4WIM9"/>
<reference evidence="3" key="2">
    <citation type="journal article" date="2018" name="BMC Genomics">
        <title>Genomic insights into host adaptation between the wheat stripe rust pathogen (Puccinia striiformis f. sp. tritici) and the barley stripe rust pathogen (Puccinia striiformis f. sp. hordei).</title>
        <authorList>
            <person name="Xia C."/>
            <person name="Wang M."/>
            <person name="Yin C."/>
            <person name="Cornejo O.E."/>
            <person name="Hulbert S.H."/>
            <person name="Chen X."/>
        </authorList>
    </citation>
    <scope>NUCLEOTIDE SEQUENCE [LARGE SCALE GENOMIC DNA]</scope>
    <source>
        <strain evidence="3">93TX-2</strain>
    </source>
</reference>
<dbReference type="VEuPathDB" id="FungiDB:PSTT_02380"/>
<feature type="compositionally biased region" description="Basic and acidic residues" evidence="1">
    <location>
        <begin position="192"/>
        <end position="214"/>
    </location>
</feature>
<feature type="region of interest" description="Disordered" evidence="1">
    <location>
        <begin position="192"/>
        <end position="231"/>
    </location>
</feature>
<evidence type="ECO:0000313" key="3">
    <source>
        <dbReference type="Proteomes" id="UP000238274"/>
    </source>
</evidence>